<feature type="domain" description="TGF-beta family profile" evidence="17">
    <location>
        <begin position="576"/>
        <end position="685"/>
    </location>
</feature>
<evidence type="ECO:0000256" key="6">
    <source>
        <dbReference type="ARBA" id="ARBA00022729"/>
    </source>
</evidence>
<dbReference type="InterPro" id="IPR021203">
    <property type="entry name" value="Muellerian-inhibiting_factor"/>
</dbReference>
<keyword evidence="5" id="KW-0964">Secreted</keyword>
<dbReference type="GO" id="GO:0030154">
    <property type="term" value="P:cell differentiation"/>
    <property type="evidence" value="ECO:0007669"/>
    <property type="project" value="UniProtKB-KW"/>
</dbReference>
<feature type="non-terminal residue" evidence="18">
    <location>
        <position position="1"/>
    </location>
</feature>
<keyword evidence="8 14" id="KW-0339">Growth factor</keyword>
<dbReference type="GO" id="GO:0007506">
    <property type="term" value="P:gonadal mesoderm development"/>
    <property type="evidence" value="ECO:0007669"/>
    <property type="project" value="UniProtKB-KW"/>
</dbReference>
<gene>
    <name evidence="18" type="primary">Amh</name>
    <name evidence="18" type="ORF">CROSUL_R05377</name>
</gene>
<feature type="chain" id="PRO_5029532095" description="Muellerian-inhibiting factor" evidence="16">
    <location>
        <begin position="21"/>
        <end position="685"/>
    </location>
</feature>
<keyword evidence="6 16" id="KW-0732">Signal</keyword>
<dbReference type="InterPro" id="IPR006799">
    <property type="entry name" value="AMH_N"/>
</dbReference>
<dbReference type="CDD" id="cd13757">
    <property type="entry name" value="TGF_beta_AMH"/>
    <property type="match status" value="1"/>
</dbReference>
<feature type="compositionally biased region" description="Basic and acidic residues" evidence="15">
    <location>
        <begin position="49"/>
        <end position="64"/>
    </location>
</feature>
<evidence type="ECO:0000256" key="10">
    <source>
        <dbReference type="ARBA" id="ARBA00023157"/>
    </source>
</evidence>
<dbReference type="GO" id="GO:0005615">
    <property type="term" value="C:extracellular space"/>
    <property type="evidence" value="ECO:0007669"/>
    <property type="project" value="TreeGrafter"/>
</dbReference>
<dbReference type="OrthoDB" id="9893739at2759"/>
<evidence type="ECO:0000256" key="5">
    <source>
        <dbReference type="ARBA" id="ARBA00022525"/>
    </source>
</evidence>
<organism evidence="18 19">
    <name type="scientific">Crotophaga sulcirostris</name>
    <name type="common">Groove-billed ani</name>
    <dbReference type="NCBI Taxonomy" id="33598"/>
    <lineage>
        <taxon>Eukaryota</taxon>
        <taxon>Metazoa</taxon>
        <taxon>Chordata</taxon>
        <taxon>Craniata</taxon>
        <taxon>Vertebrata</taxon>
        <taxon>Euteleostomi</taxon>
        <taxon>Archelosauria</taxon>
        <taxon>Archosauria</taxon>
        <taxon>Dinosauria</taxon>
        <taxon>Saurischia</taxon>
        <taxon>Theropoda</taxon>
        <taxon>Coelurosauria</taxon>
        <taxon>Aves</taxon>
        <taxon>Neognathae</taxon>
        <taxon>Neoaves</taxon>
        <taxon>Otidimorphae</taxon>
        <taxon>Cuculiformes</taxon>
        <taxon>Crotophagidae</taxon>
        <taxon>Crotophaga</taxon>
    </lineage>
</organism>
<dbReference type="PROSITE" id="PS51362">
    <property type="entry name" value="TGF_BETA_2"/>
    <property type="match status" value="1"/>
</dbReference>
<dbReference type="InterPro" id="IPR017948">
    <property type="entry name" value="TGFb_CS"/>
</dbReference>
<sequence>MKPALRVLLPCLVLLLHAAALPRKGSTGERLPPLHQPELSAMEGTGLEAEGRKRENVSLQERGRPSLAGRPRLAAPARLFAKPGPGAKCFQGTTESGGFGWSSSSPHPWPLGGLEGPVCRVKMDQNGQTPRHLDIVGVLTQYESSFIKVLRQRRSWDESHLETFGLCSAGEAGAALQPLKHIQAHLVEPGQERFLVLHLEEVTWGPLTNLRFRLPFQAEVGRALGELRVASLLFYRGRHEPGGAGHPRELLATGTGHPRELLATGTGLAREQSLCLSRDTQFLVLGASVASVARSSEQLSFEASLAFRHHGEGGAPLTPTETQQLLFGSDDKCFTRMTPVLLLLAKSQQEEEEDELALAPSSYLSADGVVDTAPFPQLSPPQAEAERLPFPTAPSQANASSLVPSGGSSTQFLSTLTRFVRQVLSPSGEQPTQPSPHHWLDFQVMETLPHQLLNLSEEAALERLVQSEEPSVLLFPQDSGAVLQQHLGAWQPEGSVLQLLTGKLQAVIQELSDIPAFQANTGLFQHLLSFCYFPAGPGEGRAVEQPPRSGKLHALLLLKALQAVRARWQEQRKVLRQNRSARHQAHCRLQALTIDLHDREFIVMPTVYAANNCAGPCRLPLSTRVPGYSSHTVLLLGMQERGSPLQRPPCCVPVRYSDQLIISLSAEGLEVRKFPNMVAEECGCR</sequence>
<evidence type="ECO:0000256" key="14">
    <source>
        <dbReference type="RuleBase" id="RU000354"/>
    </source>
</evidence>
<feature type="non-terminal residue" evidence="18">
    <location>
        <position position="685"/>
    </location>
</feature>
<dbReference type="EMBL" id="VYZB01000670">
    <property type="protein sequence ID" value="NWS76000.1"/>
    <property type="molecule type" value="Genomic_DNA"/>
</dbReference>
<accession>A0A7K5I303</accession>
<feature type="region of interest" description="Disordered" evidence="15">
    <location>
        <begin position="373"/>
        <end position="404"/>
    </location>
</feature>
<comment type="similarity">
    <text evidence="2 14">Belongs to the TGF-beta family.</text>
</comment>
<feature type="region of interest" description="Disordered" evidence="15">
    <location>
        <begin position="43"/>
        <end position="68"/>
    </location>
</feature>
<evidence type="ECO:0000256" key="11">
    <source>
        <dbReference type="ARBA" id="ARBA00023180"/>
    </source>
</evidence>
<dbReference type="InterPro" id="IPR001839">
    <property type="entry name" value="TGF-b_C"/>
</dbReference>
<evidence type="ECO:0000256" key="13">
    <source>
        <dbReference type="ARBA" id="ARBA00031273"/>
    </source>
</evidence>
<evidence type="ECO:0000256" key="15">
    <source>
        <dbReference type="SAM" id="MobiDB-lite"/>
    </source>
</evidence>
<comment type="caution">
    <text evidence="18">The sequence shown here is derived from an EMBL/GenBank/DDBJ whole genome shotgun (WGS) entry which is preliminary data.</text>
</comment>
<evidence type="ECO:0000313" key="19">
    <source>
        <dbReference type="Proteomes" id="UP000549499"/>
    </source>
</evidence>
<dbReference type="FunFam" id="2.10.90.10:FF:000033">
    <property type="entry name" value="Muellerian-inhibiting factor"/>
    <property type="match status" value="1"/>
</dbReference>
<dbReference type="PIRSF" id="PIRSF037270">
    <property type="entry name" value="Muellerian-inhibiting_factor"/>
    <property type="match status" value="1"/>
</dbReference>
<name>A0A7K5I303_CROSL</name>
<proteinExistence type="inferred from homology"/>
<protein>
    <recommendedName>
        <fullName evidence="4">Muellerian-inhibiting factor</fullName>
    </recommendedName>
    <alternativeName>
        <fullName evidence="12">Anti-Muellerian hormone</fullName>
    </alternativeName>
    <alternativeName>
        <fullName evidence="13">Muellerian-inhibiting substance</fullName>
    </alternativeName>
</protein>
<dbReference type="PROSITE" id="PS00250">
    <property type="entry name" value="TGF_BETA_1"/>
    <property type="match status" value="1"/>
</dbReference>
<dbReference type="Gene3D" id="2.10.90.10">
    <property type="entry name" value="Cystine-knot cytokines"/>
    <property type="match status" value="1"/>
</dbReference>
<dbReference type="GO" id="GO:0001880">
    <property type="term" value="P:Mullerian duct regression"/>
    <property type="evidence" value="ECO:0007669"/>
    <property type="project" value="TreeGrafter"/>
</dbReference>
<dbReference type="Proteomes" id="UP000549499">
    <property type="component" value="Unassembled WGS sequence"/>
</dbReference>
<keyword evidence="11" id="KW-0325">Glycoprotein</keyword>
<evidence type="ECO:0000256" key="2">
    <source>
        <dbReference type="ARBA" id="ARBA00006656"/>
    </source>
</evidence>
<dbReference type="PANTHER" id="PTHR15009:SF4">
    <property type="entry name" value="MUELLERIAN-INHIBITING FACTOR"/>
    <property type="match status" value="1"/>
</dbReference>
<evidence type="ECO:0000256" key="7">
    <source>
        <dbReference type="ARBA" id="ARBA00022782"/>
    </source>
</evidence>
<evidence type="ECO:0000256" key="1">
    <source>
        <dbReference type="ARBA" id="ARBA00004613"/>
    </source>
</evidence>
<keyword evidence="19" id="KW-1185">Reference proteome</keyword>
<evidence type="ECO:0000256" key="9">
    <source>
        <dbReference type="ARBA" id="ARBA00023156"/>
    </source>
</evidence>
<dbReference type="SUPFAM" id="SSF57501">
    <property type="entry name" value="Cystine-knot cytokines"/>
    <property type="match status" value="1"/>
</dbReference>
<dbReference type="Pfam" id="PF04709">
    <property type="entry name" value="AMH_N"/>
    <property type="match status" value="1"/>
</dbReference>
<evidence type="ECO:0000313" key="18">
    <source>
        <dbReference type="EMBL" id="NWS76000.1"/>
    </source>
</evidence>
<reference evidence="18 19" key="1">
    <citation type="submission" date="2019-09" db="EMBL/GenBank/DDBJ databases">
        <title>Bird 10,000 Genomes (B10K) Project - Family phase.</title>
        <authorList>
            <person name="Zhang G."/>
        </authorList>
    </citation>
    <scope>NUCLEOTIDE SEQUENCE [LARGE SCALE GENOMIC DNA]</scope>
    <source>
        <strain evidence="18">B10K-DU-003-44</strain>
        <tissue evidence="18">Muscle</tissue>
    </source>
</reference>
<comment type="subcellular location">
    <subcellularLocation>
        <location evidence="1">Secreted</location>
    </subcellularLocation>
</comment>
<dbReference type="SMART" id="SM00204">
    <property type="entry name" value="TGFB"/>
    <property type="match status" value="1"/>
</dbReference>
<comment type="subunit">
    <text evidence="3">Homodimer; disulfide-linked.</text>
</comment>
<keyword evidence="7" id="KW-0221">Differentiation</keyword>
<feature type="signal peptide" evidence="16">
    <location>
        <begin position="1"/>
        <end position="20"/>
    </location>
</feature>
<feature type="compositionally biased region" description="Polar residues" evidence="15">
    <location>
        <begin position="393"/>
        <end position="404"/>
    </location>
</feature>
<evidence type="ECO:0000256" key="12">
    <source>
        <dbReference type="ARBA" id="ARBA00030008"/>
    </source>
</evidence>
<evidence type="ECO:0000256" key="4">
    <source>
        <dbReference type="ARBA" id="ARBA00020473"/>
    </source>
</evidence>
<evidence type="ECO:0000256" key="16">
    <source>
        <dbReference type="SAM" id="SignalP"/>
    </source>
</evidence>
<evidence type="ECO:0000256" key="8">
    <source>
        <dbReference type="ARBA" id="ARBA00023030"/>
    </source>
</evidence>
<evidence type="ECO:0000256" key="3">
    <source>
        <dbReference type="ARBA" id="ARBA00011748"/>
    </source>
</evidence>
<dbReference type="GO" id="GO:0008083">
    <property type="term" value="F:growth factor activity"/>
    <property type="evidence" value="ECO:0007669"/>
    <property type="project" value="UniProtKB-KW"/>
</dbReference>
<evidence type="ECO:0000259" key="17">
    <source>
        <dbReference type="PROSITE" id="PS51362"/>
    </source>
</evidence>
<dbReference type="AlphaFoldDB" id="A0A7K5I303"/>
<keyword evidence="9" id="KW-0334">Gonadal differentiation</keyword>
<dbReference type="Pfam" id="PF00019">
    <property type="entry name" value="TGF_beta"/>
    <property type="match status" value="1"/>
</dbReference>
<dbReference type="PANTHER" id="PTHR15009">
    <property type="entry name" value="MUELLERIAN-INHIBITING FACTOR"/>
    <property type="match status" value="1"/>
</dbReference>
<keyword evidence="10" id="KW-1015">Disulfide bond</keyword>
<dbReference type="InterPro" id="IPR029034">
    <property type="entry name" value="Cystine-knot_cytokine"/>
</dbReference>